<protein>
    <submittedName>
        <fullName evidence="10">ABC transporter permease subunit</fullName>
    </submittedName>
</protein>
<dbReference type="PANTHER" id="PTHR42929:SF5">
    <property type="entry name" value="ABC TRANSPORTER PERMEASE PROTEIN"/>
    <property type="match status" value="1"/>
</dbReference>
<reference evidence="10" key="1">
    <citation type="submission" date="2023-06" db="EMBL/GenBank/DDBJ databases">
        <title>Phylogenetic Diversity of Rhizobium strains.</title>
        <authorList>
            <person name="Moura F.T."/>
            <person name="Helene L.C.F."/>
            <person name="Hungria M."/>
        </authorList>
    </citation>
    <scope>NUCLEOTIDE SEQUENCE</scope>
    <source>
        <strain evidence="10">CCGE524</strain>
    </source>
</reference>
<keyword evidence="5 8" id="KW-0812">Transmembrane</keyword>
<dbReference type="EMBL" id="JARFYN010000054">
    <property type="protein sequence ID" value="MDL2409586.1"/>
    <property type="molecule type" value="Genomic_DNA"/>
</dbReference>
<keyword evidence="4" id="KW-1003">Cell membrane</keyword>
<evidence type="ECO:0000256" key="4">
    <source>
        <dbReference type="ARBA" id="ARBA00022475"/>
    </source>
</evidence>
<sequence>MTEAAAAPATGAKKDPIWLAGPGLLYLCCFLVIPAGSLLWLSFNDKAGNLTLDGYRQMLTAGVYVKVLLNTFRIAAETTIACLTFGYPVAYWLAHMSERRRRWVILLVLLPFWMSALLKSFAWMVLLSRHGVLAQLASLFGYKGSIDLLYGHWAVVFAMAHTMLPLAIMTILPTLMNIDARLMRAANTLGATSGHAFWRIYFPQSAPGIAAAGLLIFIASLGFFITPALLGSPRETVIGQLLITQVQQLLNWQLAGCLAMLLLVVTLLVCVVYDRIFGISAISGAETSRSQKSLLRSFGLRLVAILAAVTDLLERGVTSCLGRRNLGWLLDAFGILVVAILLLPVLFFPPMAFSSARFLQFPPPGFSLQWMQQYFNSDIWTGATIRSFGIALITAAFATTLAGIAAFGVARTKSRLSSAAFLIFLLPMIVPNIVTAVALFYVFAHLGLIATNIGIALGHTVTAMPLAFIIILTAFKDYDWHLDQAAATLGAKRPEIVRLITIPTVAGSIIAAFLFAFLHSFEELTISLFIGGGVKQTLPKQMWDDVLLQVTPTLAAASVVVLGIVVVVFLIAERTRRTD</sequence>
<dbReference type="Proteomes" id="UP001172630">
    <property type="component" value="Unassembled WGS sequence"/>
</dbReference>
<feature type="transmembrane region" description="Helical" evidence="8">
    <location>
        <begin position="74"/>
        <end position="94"/>
    </location>
</feature>
<dbReference type="Pfam" id="PF00528">
    <property type="entry name" value="BPD_transp_1"/>
    <property type="match status" value="2"/>
</dbReference>
<evidence type="ECO:0000256" key="6">
    <source>
        <dbReference type="ARBA" id="ARBA00022989"/>
    </source>
</evidence>
<feature type="transmembrane region" description="Helical" evidence="8">
    <location>
        <begin position="252"/>
        <end position="274"/>
    </location>
</feature>
<keyword evidence="6 8" id="KW-1133">Transmembrane helix</keyword>
<feature type="transmembrane region" description="Helical" evidence="8">
    <location>
        <begin position="208"/>
        <end position="231"/>
    </location>
</feature>
<evidence type="ECO:0000256" key="2">
    <source>
        <dbReference type="ARBA" id="ARBA00007069"/>
    </source>
</evidence>
<dbReference type="PANTHER" id="PTHR42929">
    <property type="entry name" value="INNER MEMBRANE ABC TRANSPORTER PERMEASE PROTEIN YDCU-RELATED-RELATED"/>
    <property type="match status" value="1"/>
</dbReference>
<organism evidence="10 11">
    <name type="scientific">Rhizobium calliandrae</name>
    <dbReference type="NCBI Taxonomy" id="1312182"/>
    <lineage>
        <taxon>Bacteria</taxon>
        <taxon>Pseudomonadati</taxon>
        <taxon>Pseudomonadota</taxon>
        <taxon>Alphaproteobacteria</taxon>
        <taxon>Hyphomicrobiales</taxon>
        <taxon>Rhizobiaceae</taxon>
        <taxon>Rhizobium/Agrobacterium group</taxon>
        <taxon>Rhizobium</taxon>
    </lineage>
</organism>
<feature type="transmembrane region" description="Helical" evidence="8">
    <location>
        <begin position="496"/>
        <end position="518"/>
    </location>
</feature>
<feature type="transmembrane region" description="Helical" evidence="8">
    <location>
        <begin position="546"/>
        <end position="572"/>
    </location>
</feature>
<name>A0ABT7KMD9_9HYPH</name>
<gene>
    <name evidence="10" type="ORF">PY650_28950</name>
</gene>
<feature type="domain" description="ABC transmembrane type-1" evidence="9">
    <location>
        <begin position="68"/>
        <end position="273"/>
    </location>
</feature>
<feature type="transmembrane region" description="Helical" evidence="8">
    <location>
        <begin position="23"/>
        <end position="43"/>
    </location>
</feature>
<feature type="transmembrane region" description="Helical" evidence="8">
    <location>
        <begin position="325"/>
        <end position="348"/>
    </location>
</feature>
<dbReference type="Gene3D" id="1.10.3720.10">
    <property type="entry name" value="MetI-like"/>
    <property type="match status" value="2"/>
</dbReference>
<feature type="transmembrane region" description="Helical" evidence="8">
    <location>
        <begin position="103"/>
        <end position="128"/>
    </location>
</feature>
<evidence type="ECO:0000313" key="10">
    <source>
        <dbReference type="EMBL" id="MDL2409586.1"/>
    </source>
</evidence>
<comment type="subcellular location">
    <subcellularLocation>
        <location evidence="1 8">Cell membrane</location>
        <topology evidence="1 8">Multi-pass membrane protein</topology>
    </subcellularLocation>
</comment>
<feature type="transmembrane region" description="Helical" evidence="8">
    <location>
        <begin position="421"/>
        <end position="443"/>
    </location>
</feature>
<dbReference type="InterPro" id="IPR000515">
    <property type="entry name" value="MetI-like"/>
</dbReference>
<feature type="transmembrane region" description="Helical" evidence="8">
    <location>
        <begin position="388"/>
        <end position="409"/>
    </location>
</feature>
<dbReference type="CDD" id="cd06261">
    <property type="entry name" value="TM_PBP2"/>
    <property type="match status" value="2"/>
</dbReference>
<dbReference type="RefSeq" id="WP_285883202.1">
    <property type="nucleotide sequence ID" value="NZ_JARFYN010000054.1"/>
</dbReference>
<dbReference type="SUPFAM" id="SSF161098">
    <property type="entry name" value="MetI-like"/>
    <property type="match status" value="2"/>
</dbReference>
<evidence type="ECO:0000256" key="1">
    <source>
        <dbReference type="ARBA" id="ARBA00004651"/>
    </source>
</evidence>
<comment type="caution">
    <text evidence="10">The sequence shown here is derived from an EMBL/GenBank/DDBJ whole genome shotgun (WGS) entry which is preliminary data.</text>
</comment>
<evidence type="ECO:0000256" key="5">
    <source>
        <dbReference type="ARBA" id="ARBA00022692"/>
    </source>
</evidence>
<keyword evidence="7 8" id="KW-0472">Membrane</keyword>
<evidence type="ECO:0000256" key="7">
    <source>
        <dbReference type="ARBA" id="ARBA00023136"/>
    </source>
</evidence>
<keyword evidence="3 8" id="KW-0813">Transport</keyword>
<dbReference type="InterPro" id="IPR035906">
    <property type="entry name" value="MetI-like_sf"/>
</dbReference>
<feature type="domain" description="ABC transmembrane type-1" evidence="9">
    <location>
        <begin position="384"/>
        <end position="572"/>
    </location>
</feature>
<feature type="transmembrane region" description="Helical" evidence="8">
    <location>
        <begin position="449"/>
        <end position="475"/>
    </location>
</feature>
<evidence type="ECO:0000313" key="11">
    <source>
        <dbReference type="Proteomes" id="UP001172630"/>
    </source>
</evidence>
<feature type="transmembrane region" description="Helical" evidence="8">
    <location>
        <begin position="148"/>
        <end position="172"/>
    </location>
</feature>
<accession>A0ABT7KMD9</accession>
<evidence type="ECO:0000256" key="8">
    <source>
        <dbReference type="RuleBase" id="RU363032"/>
    </source>
</evidence>
<comment type="similarity">
    <text evidence="2">Belongs to the binding-protein-dependent transport system permease family. CysTW subfamily.</text>
</comment>
<dbReference type="PRINTS" id="PR00173">
    <property type="entry name" value="EDTRNSPORT"/>
</dbReference>
<evidence type="ECO:0000259" key="9">
    <source>
        <dbReference type="PROSITE" id="PS50928"/>
    </source>
</evidence>
<proteinExistence type="inferred from homology"/>
<keyword evidence="11" id="KW-1185">Reference proteome</keyword>
<evidence type="ECO:0000256" key="3">
    <source>
        <dbReference type="ARBA" id="ARBA00022448"/>
    </source>
</evidence>
<dbReference type="PROSITE" id="PS50928">
    <property type="entry name" value="ABC_TM1"/>
    <property type="match status" value="2"/>
</dbReference>